<evidence type="ECO:0000313" key="4">
    <source>
        <dbReference type="Proteomes" id="UP000824120"/>
    </source>
</evidence>
<feature type="region of interest" description="Disordered" evidence="1">
    <location>
        <begin position="345"/>
        <end position="372"/>
    </location>
</feature>
<sequence length="372" mass="42470">MSQPAGGQPYPVADLLTSTSEFPPLPSKASTATKLLNLCLPKEFSFAESLNQLAQQSHDSLRRDFTLVRGIPQIKWTEEEVDRMNQIEELQFAVVGKFTHEWSDLEELRRIIPQQCDIKGNCQIGLFRNKHILIRLTKHEDFVNMISKGDFYVKCKDGYSYLMRTLIYDSRFNVNEETSLALAWISFPNLLPTFFVKECLFSLAAAVGKPIQIDQATVNKSRPSCAHVKVLVDLEKNFPKVVQMNIENEATGEIRMRKIPQPRDVENFQHDRGGGINTSYSRPIPAKLCYVYRFQNGKARVLSSGRVVGDPGQWVVVKDLRPSDYQVHIAVKNKFDAITQNGEEMDKEGKLQERNEQDISNNKQTNKDARIF</sequence>
<comment type="caution">
    <text evidence="3">The sequence shown here is derived from an EMBL/GenBank/DDBJ whole genome shotgun (WGS) entry which is preliminary data.</text>
</comment>
<accession>A0A9J5ZWL2</accession>
<evidence type="ECO:0000259" key="2">
    <source>
        <dbReference type="Pfam" id="PF14111"/>
    </source>
</evidence>
<protein>
    <recommendedName>
        <fullName evidence="2">DUF4283 domain-containing protein</fullName>
    </recommendedName>
</protein>
<dbReference type="Pfam" id="PF14111">
    <property type="entry name" value="DUF4283"/>
    <property type="match status" value="1"/>
</dbReference>
<reference evidence="3 4" key="1">
    <citation type="submission" date="2020-09" db="EMBL/GenBank/DDBJ databases">
        <title>De no assembly of potato wild relative species, Solanum commersonii.</title>
        <authorList>
            <person name="Cho K."/>
        </authorList>
    </citation>
    <scope>NUCLEOTIDE SEQUENCE [LARGE SCALE GENOMIC DNA]</scope>
    <source>
        <strain evidence="3">LZ3.2</strain>
        <tissue evidence="3">Leaf</tissue>
    </source>
</reference>
<proteinExistence type="predicted"/>
<dbReference type="EMBL" id="JACXVP010000003">
    <property type="protein sequence ID" value="KAG5616346.1"/>
    <property type="molecule type" value="Genomic_DNA"/>
</dbReference>
<dbReference type="PANTHER" id="PTHR31286">
    <property type="entry name" value="GLYCINE-RICH CELL WALL STRUCTURAL PROTEIN 1.8-LIKE"/>
    <property type="match status" value="1"/>
</dbReference>
<dbReference type="OrthoDB" id="851886at2759"/>
<organism evidence="3 4">
    <name type="scientific">Solanum commersonii</name>
    <name type="common">Commerson's wild potato</name>
    <name type="synonym">Commerson's nightshade</name>
    <dbReference type="NCBI Taxonomy" id="4109"/>
    <lineage>
        <taxon>Eukaryota</taxon>
        <taxon>Viridiplantae</taxon>
        <taxon>Streptophyta</taxon>
        <taxon>Embryophyta</taxon>
        <taxon>Tracheophyta</taxon>
        <taxon>Spermatophyta</taxon>
        <taxon>Magnoliopsida</taxon>
        <taxon>eudicotyledons</taxon>
        <taxon>Gunneridae</taxon>
        <taxon>Pentapetalae</taxon>
        <taxon>asterids</taxon>
        <taxon>lamiids</taxon>
        <taxon>Solanales</taxon>
        <taxon>Solanaceae</taxon>
        <taxon>Solanoideae</taxon>
        <taxon>Solaneae</taxon>
        <taxon>Solanum</taxon>
    </lineage>
</organism>
<keyword evidence="4" id="KW-1185">Reference proteome</keyword>
<name>A0A9J5ZWL2_SOLCO</name>
<feature type="compositionally biased region" description="Basic and acidic residues" evidence="1">
    <location>
        <begin position="347"/>
        <end position="357"/>
    </location>
</feature>
<dbReference type="Proteomes" id="UP000824120">
    <property type="component" value="Chromosome 3"/>
</dbReference>
<feature type="domain" description="DUF4283" evidence="2">
    <location>
        <begin position="87"/>
        <end position="176"/>
    </location>
</feature>
<gene>
    <name evidence="3" type="ORF">H5410_016170</name>
</gene>
<dbReference type="InterPro" id="IPR040256">
    <property type="entry name" value="At4g02000-like"/>
</dbReference>
<dbReference type="PANTHER" id="PTHR31286:SF79">
    <property type="entry name" value="N-6 ADENINE-SPECIFIC DNA METHYLASE"/>
    <property type="match status" value="1"/>
</dbReference>
<dbReference type="AlphaFoldDB" id="A0A9J5ZWL2"/>
<evidence type="ECO:0000313" key="3">
    <source>
        <dbReference type="EMBL" id="KAG5616346.1"/>
    </source>
</evidence>
<evidence type="ECO:0000256" key="1">
    <source>
        <dbReference type="SAM" id="MobiDB-lite"/>
    </source>
</evidence>
<dbReference type="InterPro" id="IPR025558">
    <property type="entry name" value="DUF4283"/>
</dbReference>